<reference evidence="4" key="2">
    <citation type="submission" date="2022-10" db="EMBL/GenBank/DDBJ databases">
        <authorList>
            <consortium name="ENA_rothamsted_submissions"/>
            <consortium name="culmorum"/>
            <person name="King R."/>
        </authorList>
    </citation>
    <scope>NUCLEOTIDE SEQUENCE</scope>
</reference>
<dbReference type="InterPro" id="IPR002557">
    <property type="entry name" value="Chitin-bd_dom"/>
</dbReference>
<feature type="domain" description="Chitin-binding type-2" evidence="3">
    <location>
        <begin position="131"/>
        <end position="186"/>
    </location>
</feature>
<keyword evidence="5" id="KW-1185">Reference proteome</keyword>
<organism evidence="4 5">
    <name type="scientific">Chironomus riparius</name>
    <dbReference type="NCBI Taxonomy" id="315576"/>
    <lineage>
        <taxon>Eukaryota</taxon>
        <taxon>Metazoa</taxon>
        <taxon>Ecdysozoa</taxon>
        <taxon>Arthropoda</taxon>
        <taxon>Hexapoda</taxon>
        <taxon>Insecta</taxon>
        <taxon>Pterygota</taxon>
        <taxon>Neoptera</taxon>
        <taxon>Endopterygota</taxon>
        <taxon>Diptera</taxon>
        <taxon>Nematocera</taxon>
        <taxon>Chironomoidea</taxon>
        <taxon>Chironomidae</taxon>
        <taxon>Chironominae</taxon>
        <taxon>Chironomus</taxon>
    </lineage>
</organism>
<evidence type="ECO:0000313" key="4">
    <source>
        <dbReference type="EMBL" id="CAG9811755.1"/>
    </source>
</evidence>
<dbReference type="Gene3D" id="3.20.20.80">
    <property type="entry name" value="Glycosidases"/>
    <property type="match status" value="1"/>
</dbReference>
<gene>
    <name evidence="4" type="ORF">CHIRRI_LOCUS14562</name>
</gene>
<dbReference type="InterPro" id="IPR036508">
    <property type="entry name" value="Chitin-bd_dom_sf"/>
</dbReference>
<feature type="domain" description="Chitin-binding type-2" evidence="3">
    <location>
        <begin position="27"/>
        <end position="86"/>
    </location>
</feature>
<dbReference type="SMART" id="SM00494">
    <property type="entry name" value="ChtBD2"/>
    <property type="match status" value="2"/>
</dbReference>
<keyword evidence="2" id="KW-0732">Signal</keyword>
<dbReference type="GO" id="GO:0008061">
    <property type="term" value="F:chitin binding"/>
    <property type="evidence" value="ECO:0007669"/>
    <property type="project" value="InterPro"/>
</dbReference>
<reference evidence="4" key="1">
    <citation type="submission" date="2022-01" db="EMBL/GenBank/DDBJ databases">
        <authorList>
            <person name="King R."/>
        </authorList>
    </citation>
    <scope>NUCLEOTIDE SEQUENCE</scope>
</reference>
<sequence>MAIKIILVPILVIFLSFGNIESAKVDPDICNGINFGFLSHPDPVRCTEYIICFNEEPYFFTCAYPDQIFFLPYTYCVKGDPITCEVLVNVTTLSPPITTTSTTTSTTTLSTTTSTTTESPIDTTTERTLPDDFCIGINFGVFTHPHNCTKFVVCTFETPMISACQNPYMIFFNGSCVPGDPATCEAFSRTTLSSDTTIVNVPPTTTTERLTTTVTIPTTRSPIPSIPTPPVTPLSTTTVAQAIKQPPKIVN</sequence>
<feature type="chain" id="PRO_5040352150" description="Chitin-binding type-2 domain-containing protein" evidence="2">
    <location>
        <begin position="23"/>
        <end position="251"/>
    </location>
</feature>
<evidence type="ECO:0000313" key="5">
    <source>
        <dbReference type="Proteomes" id="UP001153620"/>
    </source>
</evidence>
<dbReference type="PROSITE" id="PS50940">
    <property type="entry name" value="CHIT_BIND_II"/>
    <property type="match status" value="2"/>
</dbReference>
<feature type="region of interest" description="Disordered" evidence="1">
    <location>
        <begin position="100"/>
        <end position="123"/>
    </location>
</feature>
<evidence type="ECO:0000256" key="2">
    <source>
        <dbReference type="SAM" id="SignalP"/>
    </source>
</evidence>
<accession>A0A9N9S5L7</accession>
<dbReference type="Proteomes" id="UP001153620">
    <property type="component" value="Chromosome 4"/>
</dbReference>
<proteinExistence type="predicted"/>
<dbReference type="GO" id="GO:0005576">
    <property type="term" value="C:extracellular region"/>
    <property type="evidence" value="ECO:0007669"/>
    <property type="project" value="InterPro"/>
</dbReference>
<dbReference type="AlphaFoldDB" id="A0A9N9S5L7"/>
<evidence type="ECO:0000259" key="3">
    <source>
        <dbReference type="PROSITE" id="PS50940"/>
    </source>
</evidence>
<feature type="signal peptide" evidence="2">
    <location>
        <begin position="1"/>
        <end position="22"/>
    </location>
</feature>
<dbReference type="EMBL" id="OU895880">
    <property type="protein sequence ID" value="CAG9811755.1"/>
    <property type="molecule type" value="Genomic_DNA"/>
</dbReference>
<dbReference type="OrthoDB" id="6422323at2759"/>
<evidence type="ECO:0000256" key="1">
    <source>
        <dbReference type="SAM" id="MobiDB-lite"/>
    </source>
</evidence>
<dbReference type="SUPFAM" id="SSF57625">
    <property type="entry name" value="Invertebrate chitin-binding proteins"/>
    <property type="match status" value="2"/>
</dbReference>
<name>A0A9N9S5L7_9DIPT</name>
<protein>
    <recommendedName>
        <fullName evidence="3">Chitin-binding type-2 domain-containing protein</fullName>
    </recommendedName>
</protein>